<dbReference type="Proteomes" id="UP000765509">
    <property type="component" value="Unassembled WGS sequence"/>
</dbReference>
<protein>
    <submittedName>
        <fullName evidence="2">Uncharacterized protein</fullName>
    </submittedName>
</protein>
<proteinExistence type="predicted"/>
<comment type="caution">
    <text evidence="2">The sequence shown here is derived from an EMBL/GenBank/DDBJ whole genome shotgun (WGS) entry which is preliminary data.</text>
</comment>
<sequence>MPGELVHAVKCICNQIFTPDDIATTLQDQKKRKNIGKYSQHKNSIFKEKQLFRVDFKDKLKERVVDVRKKKISYQNCGSTDQYANKTLKAKKKLYAIEEVPEEGSPTEDSESESMGDTIGDQYDEDQDKREEFLV</sequence>
<dbReference type="EMBL" id="AVOT02015068">
    <property type="protein sequence ID" value="MBW0499056.1"/>
    <property type="molecule type" value="Genomic_DNA"/>
</dbReference>
<evidence type="ECO:0000256" key="1">
    <source>
        <dbReference type="SAM" id="MobiDB-lite"/>
    </source>
</evidence>
<evidence type="ECO:0000313" key="2">
    <source>
        <dbReference type="EMBL" id="MBW0499056.1"/>
    </source>
</evidence>
<dbReference type="AlphaFoldDB" id="A0A9Q3DEL9"/>
<name>A0A9Q3DEL9_9BASI</name>
<reference evidence="2" key="1">
    <citation type="submission" date="2021-03" db="EMBL/GenBank/DDBJ databases">
        <title>Draft genome sequence of rust myrtle Austropuccinia psidii MF-1, a brazilian biotype.</title>
        <authorList>
            <person name="Quecine M.C."/>
            <person name="Pachon D.M.R."/>
            <person name="Bonatelli M.L."/>
            <person name="Correr F.H."/>
            <person name="Franceschini L.M."/>
            <person name="Leite T.F."/>
            <person name="Margarido G.R.A."/>
            <person name="Almeida C.A."/>
            <person name="Ferrarezi J.A."/>
            <person name="Labate C.A."/>
        </authorList>
    </citation>
    <scope>NUCLEOTIDE SEQUENCE</scope>
    <source>
        <strain evidence="2">MF-1</strain>
    </source>
</reference>
<feature type="compositionally biased region" description="Acidic residues" evidence="1">
    <location>
        <begin position="99"/>
        <end position="114"/>
    </location>
</feature>
<gene>
    <name evidence="2" type="ORF">O181_038771</name>
</gene>
<feature type="region of interest" description="Disordered" evidence="1">
    <location>
        <begin position="98"/>
        <end position="135"/>
    </location>
</feature>
<organism evidence="2 3">
    <name type="scientific">Austropuccinia psidii MF-1</name>
    <dbReference type="NCBI Taxonomy" id="1389203"/>
    <lineage>
        <taxon>Eukaryota</taxon>
        <taxon>Fungi</taxon>
        <taxon>Dikarya</taxon>
        <taxon>Basidiomycota</taxon>
        <taxon>Pucciniomycotina</taxon>
        <taxon>Pucciniomycetes</taxon>
        <taxon>Pucciniales</taxon>
        <taxon>Sphaerophragmiaceae</taxon>
        <taxon>Austropuccinia</taxon>
    </lineage>
</organism>
<evidence type="ECO:0000313" key="3">
    <source>
        <dbReference type="Proteomes" id="UP000765509"/>
    </source>
</evidence>
<accession>A0A9Q3DEL9</accession>
<keyword evidence="3" id="KW-1185">Reference proteome</keyword>